<organism evidence="10 11">
    <name type="scientific">Hymenobacter artigasi</name>
    <dbReference type="NCBI Taxonomy" id="2719616"/>
    <lineage>
        <taxon>Bacteria</taxon>
        <taxon>Pseudomonadati</taxon>
        <taxon>Bacteroidota</taxon>
        <taxon>Cytophagia</taxon>
        <taxon>Cytophagales</taxon>
        <taxon>Hymenobacteraceae</taxon>
        <taxon>Hymenobacter</taxon>
    </lineage>
</organism>
<dbReference type="SMART" id="SM00388">
    <property type="entry name" value="HisKA"/>
    <property type="match status" value="1"/>
</dbReference>
<dbReference type="PROSITE" id="PS50885">
    <property type="entry name" value="HAMP"/>
    <property type="match status" value="1"/>
</dbReference>
<dbReference type="SUPFAM" id="SSF158472">
    <property type="entry name" value="HAMP domain-like"/>
    <property type="match status" value="1"/>
</dbReference>
<keyword evidence="11" id="KW-1185">Reference proteome</keyword>
<feature type="domain" description="HAMP" evidence="9">
    <location>
        <begin position="225"/>
        <end position="277"/>
    </location>
</feature>
<dbReference type="Gene3D" id="3.30.565.10">
    <property type="entry name" value="Histidine kinase-like ATPase, C-terminal domain"/>
    <property type="match status" value="1"/>
</dbReference>
<proteinExistence type="predicted"/>
<dbReference type="InterPro" id="IPR050351">
    <property type="entry name" value="BphY/WalK/GraS-like"/>
</dbReference>
<name>A0ABX1HLN1_9BACT</name>
<feature type="transmembrane region" description="Helical" evidence="7">
    <location>
        <begin position="186"/>
        <end position="207"/>
    </location>
</feature>
<evidence type="ECO:0000256" key="2">
    <source>
        <dbReference type="ARBA" id="ARBA00004370"/>
    </source>
</evidence>
<dbReference type="EC" id="2.7.13.3" evidence="3"/>
<dbReference type="Gene3D" id="1.10.287.130">
    <property type="match status" value="1"/>
</dbReference>
<dbReference type="InterPro" id="IPR003660">
    <property type="entry name" value="HAMP_dom"/>
</dbReference>
<evidence type="ECO:0000256" key="7">
    <source>
        <dbReference type="SAM" id="Phobius"/>
    </source>
</evidence>
<evidence type="ECO:0000313" key="10">
    <source>
        <dbReference type="EMBL" id="NKI91171.1"/>
    </source>
</evidence>
<comment type="catalytic activity">
    <reaction evidence="1">
        <text>ATP + protein L-histidine = ADP + protein N-phospho-L-histidine.</text>
        <dbReference type="EC" id="2.7.13.3"/>
    </reaction>
</comment>
<sequence>MNVKSNTKSNTKIIVGFALAVGVLLLTAAASFWSIRGLSVQTRNVEHTYQVLQEAETITAVLKDAQAGTRGYLLTGDTVYLRPYSMATGQLPAALERVQALTVDNPDQRARLDSLRGLVEQEFRILRPLTEIKKAMSQSAMQTLLDTDRQTLRQVRLLYARINTSELALLAQRSASQEVFEKATPIVVLVSAVLAVLIVVWLVIKVVKELEDNRRLQSELADVNAQVSRRIAQIRKLAEQVVQGDYTVKITDDAEDNLGGLAASLNHMTQTLEGSFSALEKRNHELDQFAYVASHDLKAPLRGVTTIVKWIEDELAAELSPQLRTYLDQMKGRLARLEDLINGLLAYARVGRTAQSRETVDVNQLLTEVADLVVPPDFTLRIGPDMPTFETDRLSLQQVFTNLLSNAVKYHQRGAGHLDVTCRDIGRCYEFRVQDDGPGIAPEYHQKIFLLFQTLRDRHTAESTGIGLSIVQKIINEQQGTIRVESAVGQGAGFIFTWPK</sequence>
<dbReference type="Proteomes" id="UP000717634">
    <property type="component" value="Unassembled WGS sequence"/>
</dbReference>
<feature type="domain" description="Histidine kinase" evidence="8">
    <location>
        <begin position="292"/>
        <end position="500"/>
    </location>
</feature>
<dbReference type="PROSITE" id="PS50109">
    <property type="entry name" value="HIS_KIN"/>
    <property type="match status" value="1"/>
</dbReference>
<dbReference type="Pfam" id="PF02518">
    <property type="entry name" value="HATPase_c"/>
    <property type="match status" value="1"/>
</dbReference>
<dbReference type="InterPro" id="IPR007891">
    <property type="entry name" value="CHASE3"/>
</dbReference>
<reference evidence="10 11" key="1">
    <citation type="submission" date="2020-03" db="EMBL/GenBank/DDBJ databases">
        <title>Genomic Encyclopedia of Type Strains, Phase IV (KMG-V): Genome sequencing to study the core and pangenomes of soil and plant-associated prokaryotes.</title>
        <authorList>
            <person name="Whitman W."/>
        </authorList>
    </citation>
    <scope>NUCLEOTIDE SEQUENCE [LARGE SCALE GENOMIC DNA]</scope>
    <source>
        <strain evidence="10 11">1B</strain>
    </source>
</reference>
<evidence type="ECO:0000259" key="8">
    <source>
        <dbReference type="PROSITE" id="PS50109"/>
    </source>
</evidence>
<keyword evidence="4" id="KW-0597">Phosphoprotein</keyword>
<dbReference type="InterPro" id="IPR003661">
    <property type="entry name" value="HisK_dim/P_dom"/>
</dbReference>
<evidence type="ECO:0000256" key="6">
    <source>
        <dbReference type="ARBA" id="ARBA00022777"/>
    </source>
</evidence>
<dbReference type="GO" id="GO:0016301">
    <property type="term" value="F:kinase activity"/>
    <property type="evidence" value="ECO:0007669"/>
    <property type="project" value="UniProtKB-KW"/>
</dbReference>
<keyword evidence="5" id="KW-0808">Transferase</keyword>
<dbReference type="SMART" id="SM00304">
    <property type="entry name" value="HAMP"/>
    <property type="match status" value="1"/>
</dbReference>
<dbReference type="InterPro" id="IPR036097">
    <property type="entry name" value="HisK_dim/P_sf"/>
</dbReference>
<dbReference type="SMART" id="SM00387">
    <property type="entry name" value="HATPase_c"/>
    <property type="match status" value="1"/>
</dbReference>
<dbReference type="PANTHER" id="PTHR42878:SF15">
    <property type="entry name" value="BACTERIOPHYTOCHROME"/>
    <property type="match status" value="1"/>
</dbReference>
<keyword evidence="7" id="KW-0472">Membrane</keyword>
<dbReference type="Pfam" id="PF05227">
    <property type="entry name" value="CHASE3"/>
    <property type="match status" value="1"/>
</dbReference>
<evidence type="ECO:0000256" key="3">
    <source>
        <dbReference type="ARBA" id="ARBA00012438"/>
    </source>
</evidence>
<dbReference type="InterPro" id="IPR005467">
    <property type="entry name" value="His_kinase_dom"/>
</dbReference>
<dbReference type="InterPro" id="IPR036890">
    <property type="entry name" value="HATPase_C_sf"/>
</dbReference>
<dbReference type="PANTHER" id="PTHR42878">
    <property type="entry name" value="TWO-COMPONENT HISTIDINE KINASE"/>
    <property type="match status" value="1"/>
</dbReference>
<accession>A0ABX1HLN1</accession>
<dbReference type="PRINTS" id="PR00344">
    <property type="entry name" value="BCTRLSENSOR"/>
</dbReference>
<dbReference type="CDD" id="cd19410">
    <property type="entry name" value="HK9-like_sensor"/>
    <property type="match status" value="1"/>
</dbReference>
<keyword evidence="6 10" id="KW-0418">Kinase</keyword>
<gene>
    <name evidence="10" type="ORF">HBN54_003787</name>
</gene>
<comment type="subcellular location">
    <subcellularLocation>
        <location evidence="2">Membrane</location>
    </subcellularLocation>
</comment>
<evidence type="ECO:0000259" key="9">
    <source>
        <dbReference type="PROSITE" id="PS50885"/>
    </source>
</evidence>
<evidence type="ECO:0000256" key="4">
    <source>
        <dbReference type="ARBA" id="ARBA00022553"/>
    </source>
</evidence>
<dbReference type="SUPFAM" id="SSF55874">
    <property type="entry name" value="ATPase domain of HSP90 chaperone/DNA topoisomerase II/histidine kinase"/>
    <property type="match status" value="1"/>
</dbReference>
<dbReference type="Pfam" id="PF00512">
    <property type="entry name" value="HisKA"/>
    <property type="match status" value="1"/>
</dbReference>
<evidence type="ECO:0000256" key="1">
    <source>
        <dbReference type="ARBA" id="ARBA00000085"/>
    </source>
</evidence>
<dbReference type="Pfam" id="PF00672">
    <property type="entry name" value="HAMP"/>
    <property type="match status" value="1"/>
</dbReference>
<keyword evidence="7" id="KW-1133">Transmembrane helix</keyword>
<dbReference type="EMBL" id="JAAVTK010000014">
    <property type="protein sequence ID" value="NKI91171.1"/>
    <property type="molecule type" value="Genomic_DNA"/>
</dbReference>
<evidence type="ECO:0000256" key="5">
    <source>
        <dbReference type="ARBA" id="ARBA00022679"/>
    </source>
</evidence>
<dbReference type="InterPro" id="IPR004358">
    <property type="entry name" value="Sig_transdc_His_kin-like_C"/>
</dbReference>
<dbReference type="CDD" id="cd06225">
    <property type="entry name" value="HAMP"/>
    <property type="match status" value="1"/>
</dbReference>
<dbReference type="SUPFAM" id="SSF47384">
    <property type="entry name" value="Homodimeric domain of signal transducing histidine kinase"/>
    <property type="match status" value="1"/>
</dbReference>
<dbReference type="InterPro" id="IPR003594">
    <property type="entry name" value="HATPase_dom"/>
</dbReference>
<dbReference type="Gene3D" id="6.10.340.10">
    <property type="match status" value="1"/>
</dbReference>
<comment type="caution">
    <text evidence="10">The sequence shown here is derived from an EMBL/GenBank/DDBJ whole genome shotgun (WGS) entry which is preliminary data.</text>
</comment>
<protein>
    <recommendedName>
        <fullName evidence="3">histidine kinase</fullName>
        <ecNumber evidence="3">2.7.13.3</ecNumber>
    </recommendedName>
</protein>
<dbReference type="RefSeq" id="WP_168674750.1">
    <property type="nucleotide sequence ID" value="NZ_JAAVTK010000014.1"/>
</dbReference>
<dbReference type="CDD" id="cd00082">
    <property type="entry name" value="HisKA"/>
    <property type="match status" value="1"/>
</dbReference>
<keyword evidence="7" id="KW-0812">Transmembrane</keyword>
<evidence type="ECO:0000313" key="11">
    <source>
        <dbReference type="Proteomes" id="UP000717634"/>
    </source>
</evidence>